<proteinExistence type="predicted"/>
<dbReference type="RefSeq" id="WP_301240218.1">
    <property type="nucleotide sequence ID" value="NZ_JANRHH010000052.1"/>
</dbReference>
<organism evidence="2 3">
    <name type="scientific">Polycladomyces subterraneus</name>
    <dbReference type="NCBI Taxonomy" id="1016997"/>
    <lineage>
        <taxon>Bacteria</taxon>
        <taxon>Bacillati</taxon>
        <taxon>Bacillota</taxon>
        <taxon>Bacilli</taxon>
        <taxon>Bacillales</taxon>
        <taxon>Thermoactinomycetaceae</taxon>
        <taxon>Polycladomyces</taxon>
    </lineage>
</organism>
<reference evidence="2" key="1">
    <citation type="submission" date="2022-08" db="EMBL/GenBank/DDBJ databases">
        <title>Polycladomyces zharkentsis sp. nov., a novel thermophilic CMC and starch-degrading bacterium isolated from a geothermal spring in Kazakhstan.</title>
        <authorList>
            <person name="Mashzhan A."/>
            <person name="Kistaubaeva A."/>
            <person name="Javier-Lopez R."/>
            <person name="Birkeland N.-K."/>
        </authorList>
    </citation>
    <scope>NUCLEOTIDE SEQUENCE</scope>
    <source>
        <strain evidence="2">KSR 13</strain>
    </source>
</reference>
<feature type="transmembrane region" description="Helical" evidence="1">
    <location>
        <begin position="100"/>
        <end position="120"/>
    </location>
</feature>
<keyword evidence="1" id="KW-0472">Membrane</keyword>
<dbReference type="EMBL" id="JANRHH010000052">
    <property type="protein sequence ID" value="MDN4595197.1"/>
    <property type="molecule type" value="Genomic_DNA"/>
</dbReference>
<gene>
    <name evidence="2" type="ORF">NWF35_15120</name>
</gene>
<comment type="caution">
    <text evidence="2">The sequence shown here is derived from an EMBL/GenBank/DDBJ whole genome shotgun (WGS) entry which is preliminary data.</text>
</comment>
<evidence type="ECO:0000313" key="2">
    <source>
        <dbReference type="EMBL" id="MDN4595197.1"/>
    </source>
</evidence>
<evidence type="ECO:0000313" key="3">
    <source>
        <dbReference type="Proteomes" id="UP001174196"/>
    </source>
</evidence>
<feature type="transmembrane region" description="Helical" evidence="1">
    <location>
        <begin position="28"/>
        <end position="47"/>
    </location>
</feature>
<keyword evidence="1" id="KW-0812">Transmembrane</keyword>
<protein>
    <recommendedName>
        <fullName evidence="4">PH domain-containing protein</fullName>
    </recommendedName>
</protein>
<keyword evidence="3" id="KW-1185">Reference proteome</keyword>
<sequence length="255" mass="30451">MNKWLNHIRSELHEIYGESYPRFLRAEMIVFTSYPLTFLLLSLSFQPNIIRTIGSWGMVGIIVIVFFIMLYLENRYQVKLNQEMKQRYKQTIYYRWIRRGLWFVLISLVYLTGFMLPQWLNPPQPIPQAVTEYGYPVQLPTKLPFKPTKQYAEVKAGIFHYEMDVFYEHGDTRLTLYINQDEDPKLFLNNATLKNRIKADYEETDIPDDQYYSYDLTWYQKGFSYRLSYSSSKKDPKINKGVLLNIANSFKPVHP</sequence>
<evidence type="ECO:0008006" key="4">
    <source>
        <dbReference type="Google" id="ProtNLM"/>
    </source>
</evidence>
<accession>A0ABT8IR03</accession>
<evidence type="ECO:0000256" key="1">
    <source>
        <dbReference type="SAM" id="Phobius"/>
    </source>
</evidence>
<feature type="transmembrane region" description="Helical" evidence="1">
    <location>
        <begin position="53"/>
        <end position="72"/>
    </location>
</feature>
<dbReference type="Proteomes" id="UP001174196">
    <property type="component" value="Unassembled WGS sequence"/>
</dbReference>
<keyword evidence="1" id="KW-1133">Transmembrane helix</keyword>
<name>A0ABT8IR03_9BACL</name>